<dbReference type="EMBL" id="CP034852">
    <property type="protein sequence ID" value="QCI26752.1"/>
    <property type="molecule type" value="Genomic_DNA"/>
</dbReference>
<accession>A0A4D6YCD3</accession>
<feature type="domain" description="Peptidase S49" evidence="11">
    <location>
        <begin position="160"/>
        <end position="305"/>
    </location>
</feature>
<keyword evidence="14" id="KW-1185">Reference proteome</keyword>
<evidence type="ECO:0000256" key="4">
    <source>
        <dbReference type="ARBA" id="ARBA00022670"/>
    </source>
</evidence>
<dbReference type="Pfam" id="PF01343">
    <property type="entry name" value="Peptidase_S49"/>
    <property type="match status" value="1"/>
</dbReference>
<gene>
    <name evidence="13" type="primary">sohB</name>
    <name evidence="13" type="ORF">D9V80_01085</name>
</gene>
<evidence type="ECO:0000256" key="6">
    <source>
        <dbReference type="ARBA" id="ARBA00022801"/>
    </source>
</evidence>
<dbReference type="AlphaFoldDB" id="A0A4D6YCD3"/>
<dbReference type="GO" id="GO:0005886">
    <property type="term" value="C:plasma membrane"/>
    <property type="evidence" value="ECO:0007669"/>
    <property type="project" value="UniProtKB-SubCell"/>
</dbReference>
<evidence type="ECO:0000259" key="12">
    <source>
        <dbReference type="Pfam" id="PF08496"/>
    </source>
</evidence>
<keyword evidence="7" id="KW-0720">Serine protease</keyword>
<keyword evidence="4 13" id="KW-0645">Protease</keyword>
<feature type="transmembrane region" description="Helical" evidence="10">
    <location>
        <begin position="6"/>
        <end position="25"/>
    </location>
</feature>
<evidence type="ECO:0000313" key="14">
    <source>
        <dbReference type="Proteomes" id="UP000298782"/>
    </source>
</evidence>
<dbReference type="Gene3D" id="3.90.226.10">
    <property type="entry name" value="2-enoyl-CoA Hydratase, Chain A, domain 1"/>
    <property type="match status" value="1"/>
</dbReference>
<feature type="domain" description="Peptidase S49 N-terminal proteobacteria" evidence="12">
    <location>
        <begin position="3"/>
        <end position="156"/>
    </location>
</feature>
<dbReference type="Pfam" id="PF08496">
    <property type="entry name" value="Peptidase_S49_N"/>
    <property type="match status" value="1"/>
</dbReference>
<sequence>MHLIYNYVFFLIKILTVFFILICLFKCQKKEKINSGKMIITSLSDDFNNIKKEIKSLQKKNKKKMFLTSENFIAFVKRKIKQIIHYFYNSKLHIEFQKPVLYVLDFKGGIHAEEVTSLRNEISAIISVAQHHDEVLLRLESPGGTVNGYGLAAAQLQRLRNAHIKLIISVDKIATSGGYMMACVANHITASSFSIIGSIGVCAQLPNFYKFLKKNNIDVESHFSGEYKRTLTMFGENTPKGREKFCQILQDTHDLFKQFILNMRPQLKIEDISSGEHWFGTQALKKKFIDSINTSDDIIQIKMKNFHVLQIQYVIQKKMFFERISNIILCIFHDFYQFFLKFFLKV</sequence>
<dbReference type="RefSeq" id="WP_158353391.1">
    <property type="nucleotide sequence ID" value="NZ_CP034852.1"/>
</dbReference>
<keyword evidence="3" id="KW-1003">Cell membrane</keyword>
<keyword evidence="5 10" id="KW-0812">Transmembrane</keyword>
<organism evidence="13 14">
    <name type="scientific">Buchnera aphidicola</name>
    <name type="common">Thelaxes californica</name>
    <dbReference type="NCBI Taxonomy" id="1315998"/>
    <lineage>
        <taxon>Bacteria</taxon>
        <taxon>Pseudomonadati</taxon>
        <taxon>Pseudomonadota</taxon>
        <taxon>Gammaproteobacteria</taxon>
        <taxon>Enterobacterales</taxon>
        <taxon>Erwiniaceae</taxon>
        <taxon>Buchnera</taxon>
    </lineage>
</organism>
<dbReference type="OrthoDB" id="5614232at2"/>
<evidence type="ECO:0000256" key="8">
    <source>
        <dbReference type="ARBA" id="ARBA00022989"/>
    </source>
</evidence>
<dbReference type="NCBIfam" id="NF008745">
    <property type="entry name" value="PRK11778.1"/>
    <property type="match status" value="1"/>
</dbReference>
<dbReference type="GO" id="GO:0006508">
    <property type="term" value="P:proteolysis"/>
    <property type="evidence" value="ECO:0007669"/>
    <property type="project" value="UniProtKB-KW"/>
</dbReference>
<keyword evidence="6" id="KW-0378">Hydrolase</keyword>
<reference evidence="13 14" key="2">
    <citation type="submission" date="2019-05" db="EMBL/GenBank/DDBJ databases">
        <title>Genome evolution of the obligate endosymbiont Buchnera aphidicola.</title>
        <authorList>
            <person name="Moran N.A."/>
        </authorList>
    </citation>
    <scope>NUCLEOTIDE SEQUENCE [LARGE SCALE GENOMIC DNA]</scope>
    <source>
        <strain evidence="13 14">Tca</strain>
    </source>
</reference>
<evidence type="ECO:0000256" key="1">
    <source>
        <dbReference type="ARBA" id="ARBA00004236"/>
    </source>
</evidence>
<evidence type="ECO:0000256" key="10">
    <source>
        <dbReference type="SAM" id="Phobius"/>
    </source>
</evidence>
<dbReference type="InterPro" id="IPR029045">
    <property type="entry name" value="ClpP/crotonase-like_dom_sf"/>
</dbReference>
<evidence type="ECO:0000259" key="11">
    <source>
        <dbReference type="Pfam" id="PF01343"/>
    </source>
</evidence>
<evidence type="ECO:0000256" key="5">
    <source>
        <dbReference type="ARBA" id="ARBA00022692"/>
    </source>
</evidence>
<dbReference type="InterPro" id="IPR002142">
    <property type="entry name" value="Peptidase_S49"/>
</dbReference>
<dbReference type="PANTHER" id="PTHR42987:SF4">
    <property type="entry name" value="PROTEASE SOHB-RELATED"/>
    <property type="match status" value="1"/>
</dbReference>
<dbReference type="Proteomes" id="UP000298782">
    <property type="component" value="Chromosome"/>
</dbReference>
<keyword evidence="8 10" id="KW-1133">Transmembrane helix</keyword>
<proteinExistence type="inferred from homology"/>
<keyword evidence="9 10" id="KW-0472">Membrane</keyword>
<evidence type="ECO:0000256" key="9">
    <source>
        <dbReference type="ARBA" id="ARBA00023136"/>
    </source>
</evidence>
<dbReference type="InterPro" id="IPR047272">
    <property type="entry name" value="S49_SppA_C"/>
</dbReference>
<dbReference type="CDD" id="cd07023">
    <property type="entry name" value="S49_Sppa_N_C"/>
    <property type="match status" value="1"/>
</dbReference>
<evidence type="ECO:0000256" key="2">
    <source>
        <dbReference type="ARBA" id="ARBA00008683"/>
    </source>
</evidence>
<dbReference type="InterPro" id="IPR013703">
    <property type="entry name" value="Peptidase_S49_N_proteobac"/>
</dbReference>
<reference evidence="13 14" key="1">
    <citation type="submission" date="2018-12" db="EMBL/GenBank/DDBJ databases">
        <authorList>
            <person name="Chong R.A."/>
        </authorList>
    </citation>
    <scope>NUCLEOTIDE SEQUENCE [LARGE SCALE GENOMIC DNA]</scope>
    <source>
        <strain evidence="13 14">Tca</strain>
    </source>
</reference>
<evidence type="ECO:0000313" key="13">
    <source>
        <dbReference type="EMBL" id="QCI26752.1"/>
    </source>
</evidence>
<name>A0A4D6YCD3_9GAMM</name>
<evidence type="ECO:0000256" key="3">
    <source>
        <dbReference type="ARBA" id="ARBA00022475"/>
    </source>
</evidence>
<comment type="subcellular location">
    <subcellularLocation>
        <location evidence="1">Cell membrane</location>
    </subcellularLocation>
</comment>
<evidence type="ECO:0000256" key="7">
    <source>
        <dbReference type="ARBA" id="ARBA00022825"/>
    </source>
</evidence>
<dbReference type="Gene3D" id="6.20.330.10">
    <property type="match status" value="1"/>
</dbReference>
<dbReference type="SUPFAM" id="SSF52096">
    <property type="entry name" value="ClpP/crotonase"/>
    <property type="match status" value="1"/>
</dbReference>
<dbReference type="GO" id="GO:0004252">
    <property type="term" value="F:serine-type endopeptidase activity"/>
    <property type="evidence" value="ECO:0007669"/>
    <property type="project" value="InterPro"/>
</dbReference>
<dbReference type="PANTHER" id="PTHR42987">
    <property type="entry name" value="PEPTIDASE S49"/>
    <property type="match status" value="1"/>
</dbReference>
<protein>
    <submittedName>
        <fullName evidence="13">Protease SohB</fullName>
    </submittedName>
</protein>
<comment type="similarity">
    <text evidence="2">Belongs to the peptidase S49 family.</text>
</comment>